<dbReference type="PANTHER" id="PTHR12510">
    <property type="entry name" value="TROPONIN C-AKIN-1 PROTEIN"/>
    <property type="match status" value="1"/>
</dbReference>
<dbReference type="Gene3D" id="3.10.490.10">
    <property type="entry name" value="Gamma-glutamyl cyclotransferase-like"/>
    <property type="match status" value="1"/>
</dbReference>
<comment type="caution">
    <text evidence="5">The sequence shown here is derived from an EMBL/GenBank/DDBJ whole genome shotgun (WGS) entry which is preliminary data.</text>
</comment>
<evidence type="ECO:0000256" key="3">
    <source>
        <dbReference type="RuleBase" id="RU367036"/>
    </source>
</evidence>
<feature type="domain" description="Gamma-glutamylcyclotransferase AIG2-like" evidence="4">
    <location>
        <begin position="4"/>
        <end position="110"/>
    </location>
</feature>
<dbReference type="GO" id="GO:0005829">
    <property type="term" value="C:cytosol"/>
    <property type="evidence" value="ECO:0007669"/>
    <property type="project" value="TreeGrafter"/>
</dbReference>
<dbReference type="InterPro" id="IPR036568">
    <property type="entry name" value="GGCT-like_sf"/>
</dbReference>
<dbReference type="GO" id="GO:0016740">
    <property type="term" value="F:transferase activity"/>
    <property type="evidence" value="ECO:0007669"/>
    <property type="project" value="UniProtKB-KW"/>
</dbReference>
<dbReference type="RefSeq" id="WP_113875735.1">
    <property type="nucleotide sequence ID" value="NZ_QNRF01000014.1"/>
</dbReference>
<dbReference type="PANTHER" id="PTHR12510:SF4">
    <property type="entry name" value="GAMMA-GLUTAMYLAMINECYCLOTRANSFERASE"/>
    <property type="match status" value="1"/>
</dbReference>
<gene>
    <name evidence="5" type="ORF">DFP76_11427</name>
</gene>
<feature type="active site" description="Proton acceptor" evidence="2">
    <location>
        <position position="77"/>
    </location>
</feature>
<dbReference type="InterPro" id="IPR039126">
    <property type="entry name" value="GGACT"/>
</dbReference>
<sequence>MQKVFVFGTLKEGFPNFRHNQGRRFRTEFVTQRAFPLYLVGERYSPWLIFTPGLGHAIKGQVFEVTDKVLREMDLLERVNEIEGYQRAEIDVVCQQTSDVFRVSVYVKPSLSLSVHEIRMELKGEYLLEHAKLYRPR</sequence>
<name>A0A366CT81_9GAMM</name>
<evidence type="ECO:0000313" key="5">
    <source>
        <dbReference type="EMBL" id="RBO78562.1"/>
    </source>
</evidence>
<dbReference type="AlphaFoldDB" id="A0A366CT81"/>
<dbReference type="OrthoDB" id="482277at2"/>
<organism evidence="5 6">
    <name type="scientific">Marinomonas aquiplantarum</name>
    <dbReference type="NCBI Taxonomy" id="491951"/>
    <lineage>
        <taxon>Bacteria</taxon>
        <taxon>Pseudomonadati</taxon>
        <taxon>Pseudomonadota</taxon>
        <taxon>Gammaproteobacteria</taxon>
        <taxon>Oceanospirillales</taxon>
        <taxon>Oceanospirillaceae</taxon>
        <taxon>Marinomonas</taxon>
    </lineage>
</organism>
<dbReference type="EMBL" id="QNRF01000014">
    <property type="protein sequence ID" value="RBO78562.1"/>
    <property type="molecule type" value="Genomic_DNA"/>
</dbReference>
<evidence type="ECO:0000313" key="6">
    <source>
        <dbReference type="Proteomes" id="UP000252086"/>
    </source>
</evidence>
<dbReference type="Proteomes" id="UP000252086">
    <property type="component" value="Unassembled WGS sequence"/>
</dbReference>
<dbReference type="InterPro" id="IPR009288">
    <property type="entry name" value="AIG2-like_dom"/>
</dbReference>
<dbReference type="Pfam" id="PF06094">
    <property type="entry name" value="GGACT"/>
    <property type="match status" value="1"/>
</dbReference>
<dbReference type="SUPFAM" id="SSF110857">
    <property type="entry name" value="Gamma-glutamyl cyclotransferase-like"/>
    <property type="match status" value="1"/>
</dbReference>
<evidence type="ECO:0000256" key="1">
    <source>
        <dbReference type="ARBA" id="ARBA00008861"/>
    </source>
</evidence>
<protein>
    <recommendedName>
        <fullName evidence="3">Gamma-glutamylcyclotransferase family protein</fullName>
    </recommendedName>
</protein>
<keyword evidence="6" id="KW-1185">Reference proteome</keyword>
<proteinExistence type="inferred from homology"/>
<evidence type="ECO:0000259" key="4">
    <source>
        <dbReference type="Pfam" id="PF06094"/>
    </source>
</evidence>
<accession>A0A366CT81</accession>
<evidence type="ECO:0000256" key="2">
    <source>
        <dbReference type="PIRSR" id="PIRSR639126-1"/>
    </source>
</evidence>
<reference evidence="5 6" key="1">
    <citation type="submission" date="2018-06" db="EMBL/GenBank/DDBJ databases">
        <title>Genomic Encyclopedia of Type Strains, Phase III (KMG-III): the genomes of soil and plant-associated and newly described type strains.</title>
        <authorList>
            <person name="Whitman W."/>
        </authorList>
    </citation>
    <scope>NUCLEOTIDE SEQUENCE [LARGE SCALE GENOMIC DNA]</scope>
    <source>
        <strain evidence="5 6">CECT 7732</strain>
    </source>
</reference>
<dbReference type="GO" id="GO:0061929">
    <property type="term" value="F:gamma-glutamylaminecyclotransferase activity"/>
    <property type="evidence" value="ECO:0007669"/>
    <property type="project" value="InterPro"/>
</dbReference>
<dbReference type="CDD" id="cd06661">
    <property type="entry name" value="GGCT_like"/>
    <property type="match status" value="1"/>
</dbReference>
<keyword evidence="5" id="KW-0808">Transferase</keyword>
<dbReference type="InterPro" id="IPR013024">
    <property type="entry name" value="GGCT-like"/>
</dbReference>
<comment type="similarity">
    <text evidence="1 3">Belongs to the gamma-glutamylcyclotransferase family.</text>
</comment>